<feature type="transmembrane region" description="Helical" evidence="1">
    <location>
        <begin position="38"/>
        <end position="58"/>
    </location>
</feature>
<organism evidence="2 3">
    <name type="scientific">Paenibacillus psychroresistens</name>
    <dbReference type="NCBI Taxonomy" id="1778678"/>
    <lineage>
        <taxon>Bacteria</taxon>
        <taxon>Bacillati</taxon>
        <taxon>Bacillota</taxon>
        <taxon>Bacilli</taxon>
        <taxon>Bacillales</taxon>
        <taxon>Paenibacillaceae</taxon>
        <taxon>Paenibacillus</taxon>
    </lineage>
</organism>
<accession>A0A6B8RKJ0</accession>
<gene>
    <name evidence="2" type="ORF">EHS13_15135</name>
</gene>
<keyword evidence="1" id="KW-0812">Transmembrane</keyword>
<evidence type="ECO:0000313" key="3">
    <source>
        <dbReference type="Proteomes" id="UP000426246"/>
    </source>
</evidence>
<evidence type="ECO:0000256" key="1">
    <source>
        <dbReference type="SAM" id="Phobius"/>
    </source>
</evidence>
<keyword evidence="3" id="KW-1185">Reference proteome</keyword>
<feature type="transmembrane region" description="Helical" evidence="1">
    <location>
        <begin position="102"/>
        <end position="124"/>
    </location>
</feature>
<keyword evidence="1" id="KW-1133">Transmembrane helix</keyword>
<evidence type="ECO:0008006" key="4">
    <source>
        <dbReference type="Google" id="ProtNLM"/>
    </source>
</evidence>
<name>A0A6B8RKJ0_9BACL</name>
<dbReference type="KEGG" id="ppsc:EHS13_15135"/>
<keyword evidence="1" id="KW-0472">Membrane</keyword>
<feature type="transmembrane region" description="Helical" evidence="1">
    <location>
        <begin position="78"/>
        <end position="95"/>
    </location>
</feature>
<dbReference type="Proteomes" id="UP000426246">
    <property type="component" value="Chromosome"/>
</dbReference>
<feature type="transmembrane region" description="Helical" evidence="1">
    <location>
        <begin position="14"/>
        <end position="31"/>
    </location>
</feature>
<dbReference type="AlphaFoldDB" id="A0A6B8RKJ0"/>
<sequence length="166" mass="19926">MILYLPERFDTNEWYIIIIWLVVISCIWMLPRRFPPTIGLLYALIPLILAKLFDTILIFPPFEQYYMNDIKGVELFDLLLYFTYPCIGYLSLYAYDRFHPKSVGTVAILILTSLFAVFFEWVSAKAGLYHYTGWKVYYSLPIYFFMQSLYVIMYECIKREYTRTKL</sequence>
<dbReference type="OrthoDB" id="2381462at2"/>
<dbReference type="RefSeq" id="WP_155701150.1">
    <property type="nucleotide sequence ID" value="NZ_CP034235.1"/>
</dbReference>
<feature type="transmembrane region" description="Helical" evidence="1">
    <location>
        <begin position="136"/>
        <end position="157"/>
    </location>
</feature>
<reference evidence="3" key="1">
    <citation type="submission" date="2018-11" db="EMBL/GenBank/DDBJ databases">
        <title>Complete genome sequence of Paenibacillus sp. ML311-T8.</title>
        <authorList>
            <person name="Nam Y.-D."/>
            <person name="Kang J."/>
            <person name="Chung W.-H."/>
            <person name="Park Y.S."/>
        </authorList>
    </citation>
    <scope>NUCLEOTIDE SEQUENCE [LARGE SCALE GENOMIC DNA]</scope>
    <source>
        <strain evidence="3">ML311-T8</strain>
    </source>
</reference>
<protein>
    <recommendedName>
        <fullName evidence="4">Transmembrane protein</fullName>
    </recommendedName>
</protein>
<evidence type="ECO:0000313" key="2">
    <source>
        <dbReference type="EMBL" id="QGQ96112.1"/>
    </source>
</evidence>
<dbReference type="EMBL" id="CP034235">
    <property type="protein sequence ID" value="QGQ96112.1"/>
    <property type="molecule type" value="Genomic_DNA"/>
</dbReference>
<proteinExistence type="predicted"/>